<dbReference type="Pfam" id="PF08603">
    <property type="entry name" value="CAP_C"/>
    <property type="match status" value="1"/>
</dbReference>
<feature type="region of interest" description="Disordered" evidence="2">
    <location>
        <begin position="422"/>
        <end position="563"/>
    </location>
</feature>
<dbReference type="SUPFAM" id="SSF69340">
    <property type="entry name" value="C-terminal domain of adenylylcyclase associated protein"/>
    <property type="match status" value="1"/>
</dbReference>
<feature type="region of interest" description="Disordered" evidence="2">
    <location>
        <begin position="156"/>
        <end position="370"/>
    </location>
</feature>
<dbReference type="GO" id="GO:0019933">
    <property type="term" value="P:cAMP-mediated signaling"/>
    <property type="evidence" value="ECO:0007669"/>
    <property type="project" value="TreeGrafter"/>
</dbReference>
<dbReference type="InterPro" id="IPR053950">
    <property type="entry name" value="CAP_N"/>
</dbReference>
<dbReference type="EnsemblMetazoa" id="CJA06721.1">
    <property type="protein sequence ID" value="CJA06721.1"/>
    <property type="gene ID" value="WBGene00125925"/>
</dbReference>
<feature type="compositionally biased region" description="Polar residues" evidence="2">
    <location>
        <begin position="262"/>
        <end position="271"/>
    </location>
</feature>
<dbReference type="GO" id="GO:0007015">
    <property type="term" value="P:actin filament organization"/>
    <property type="evidence" value="ECO:0007669"/>
    <property type="project" value="TreeGrafter"/>
</dbReference>
<feature type="compositionally biased region" description="Basic and acidic residues" evidence="2">
    <location>
        <begin position="661"/>
        <end position="673"/>
    </location>
</feature>
<dbReference type="FunFam" id="2.160.20.70:FF:000014">
    <property type="entry name" value="Adenylyl cyclase-associated protein"/>
    <property type="match status" value="1"/>
</dbReference>
<dbReference type="GO" id="GO:0008179">
    <property type="term" value="F:adenylate cyclase binding"/>
    <property type="evidence" value="ECO:0007669"/>
    <property type="project" value="TreeGrafter"/>
</dbReference>
<feature type="region of interest" description="Disordered" evidence="2">
    <location>
        <begin position="989"/>
        <end position="1021"/>
    </location>
</feature>
<dbReference type="Pfam" id="PF21938">
    <property type="entry name" value="CAP_N"/>
    <property type="match status" value="1"/>
</dbReference>
<dbReference type="Gene3D" id="2.160.20.70">
    <property type="match status" value="1"/>
</dbReference>
<feature type="domain" description="C-CAP/cofactor C-like" evidence="3">
    <location>
        <begin position="1103"/>
        <end position="1239"/>
    </location>
</feature>
<name>A0A8R1HT34_CAEJA</name>
<dbReference type="PROSITE" id="PS01089">
    <property type="entry name" value="CAP_2"/>
    <property type="match status" value="1"/>
</dbReference>
<feature type="compositionally biased region" description="Polar residues" evidence="2">
    <location>
        <begin position="280"/>
        <end position="293"/>
    </location>
</feature>
<feature type="compositionally biased region" description="Low complexity" evidence="2">
    <location>
        <begin position="322"/>
        <end position="334"/>
    </location>
</feature>
<feature type="compositionally biased region" description="Pro residues" evidence="2">
    <location>
        <begin position="167"/>
        <end position="178"/>
    </location>
</feature>
<feature type="compositionally biased region" description="Low complexity" evidence="2">
    <location>
        <begin position="343"/>
        <end position="359"/>
    </location>
</feature>
<dbReference type="InterPro" id="IPR028417">
    <property type="entry name" value="CAP_CS_C"/>
</dbReference>
<comment type="similarity">
    <text evidence="1">Belongs to the CAP family.</text>
</comment>
<evidence type="ECO:0000256" key="1">
    <source>
        <dbReference type="ARBA" id="ARBA00007659"/>
    </source>
</evidence>
<dbReference type="GO" id="GO:0000902">
    <property type="term" value="P:cell morphogenesis"/>
    <property type="evidence" value="ECO:0007669"/>
    <property type="project" value="TreeGrafter"/>
</dbReference>
<accession>A0A8R1HT34</accession>
<protein>
    <submittedName>
        <fullName evidence="4">Adenylyl cyclase-associated protein</fullName>
    </submittedName>
</protein>
<dbReference type="GO" id="GO:0005737">
    <property type="term" value="C:cytoplasm"/>
    <property type="evidence" value="ECO:0007669"/>
    <property type="project" value="TreeGrafter"/>
</dbReference>
<sequence length="1260" mass="140822">MDSLYYSAPRPFNKFPRGYRPVTDSTQDLTRGFGGGGLRPSNSWSSFPQQSDQRSSTLPHFPSTCVSPVSPVSLLDRSINNWVADEPARSISLSLSRRPLRSESSSTVFDNAFSPRELSPLSVASEYCNNPMPPPAPMYGHRSVQSPVQASFQEQIPPRGYDNVPRPIQPLPPPPAYEPPQSVSTSQRETDFLRNLQRQKSEARNMSSSWYGGDQASRTRQLDWDSHLAYPDTQPQHQQQQRVGEGSGAQPPYQSEPRRIAKTQSDLSIDTPSRYPGDQPSRQPDWTSQSQLAYHNPPPHQQEQEPRRISKTRSDLSFDALNNTYFNNNNNNPGTGTGTLPRSQPQNQNQNPYSPSNPYLNNGVPNGSQPHRMDGFFRNRVIEPNWMTDPPPPKSFREDYIIRKIPLSTSINSDFERFRLDPNYREPRASTEQPNSNFRSYHRDGGGVLGPEQEPSHVQVQGQSQPQHYQRGLSQERSPPVLSYAQQPAPFTFPNPINQINYNQPPHQHQQQQQQEDLRNRYHQKVPLSQEPKEHTNVYQNVPTPVAVNYRNEREERESNRNSAVYPNEPIRLTNDRVLRIHPHQVDQEEAHFSPPQAQSHRARIQSPLRDFARLTSPIREVAPLPTPDRIFSPVESKVYNRSVPTVINGFTSNRHTYNSHTDDYDARNRRDSSQPPVAVIEPNINVHMPSDPIPYQKPHFGHHHHQHHNQNIQHVKPSTNTPYYQNVASSATFSPTSTSNYEHEHDSDLDIEEMARRALPKYLRDNDHAKMGRHSNLYGDNLHGILIKNPSLHRSSSKKVVFIDQEKASAAAGSGEAPPHVRAYDDAIEEPLARWGQLSDELGGDLAAVKPKVLAAFDSFRNSLWAAAGKVEPSAEEAAKMLTPIIKILEDLTNFKATKKNTTFWNHLNSIVEALPALGWLTVKKTPAPYVKEYIDAAQFYINPILREHKEKDPRHVEWTKAWKGIFEEMQKFVRQTHTTGLVWNSAPGSVPPADSSAAPVAALPAPKGPGGPPPPPPPPIPANLLANIAPPAVDADKASRDALFASLNQGEAITSKLKKVTADMQTHKNPALRGNTAAPATAGSGNAGGSPAKAATPVRKPPHKELENGKQWIVEYFVNEPNIVIDVADKKQTVYIFRCENSVIKVNGKANSITLDGCKKTSVVFDALVAQCETVNCQSVQIQTLGELPTLSIQKTDGCQVYLSKVAQGCEIVTSKSSEMNISVQTNEDGDYTEFPVPEQFKTTFVNGKLVTVVSDIC</sequence>
<dbReference type="SUPFAM" id="SSF101278">
    <property type="entry name" value="N-terminal domain of adenylylcyclase associated protein, CAP"/>
    <property type="match status" value="1"/>
</dbReference>
<evidence type="ECO:0000259" key="3">
    <source>
        <dbReference type="PROSITE" id="PS51329"/>
    </source>
</evidence>
<feature type="compositionally biased region" description="Basic and acidic residues" evidence="2">
    <location>
        <begin position="302"/>
        <end position="316"/>
    </location>
</feature>
<dbReference type="Proteomes" id="UP000005237">
    <property type="component" value="Unassembled WGS sequence"/>
</dbReference>
<feature type="compositionally biased region" description="Low complexity" evidence="2">
    <location>
        <begin position="494"/>
        <end position="515"/>
    </location>
</feature>
<keyword evidence="5" id="KW-1185">Reference proteome</keyword>
<reference evidence="4" key="2">
    <citation type="submission" date="2022-06" db="UniProtKB">
        <authorList>
            <consortium name="EnsemblMetazoa"/>
        </authorList>
    </citation>
    <scope>IDENTIFICATION</scope>
    <source>
        <strain evidence="4">DF5081</strain>
    </source>
</reference>
<evidence type="ECO:0000313" key="5">
    <source>
        <dbReference type="Proteomes" id="UP000005237"/>
    </source>
</evidence>
<evidence type="ECO:0000313" key="4">
    <source>
        <dbReference type="EnsemblMetazoa" id="CJA06721.1"/>
    </source>
</evidence>
<dbReference type="Gene3D" id="1.25.40.330">
    <property type="entry name" value="Adenylate cyclase-associated CAP, N-terminal domain"/>
    <property type="match status" value="1"/>
</dbReference>
<feature type="compositionally biased region" description="Low complexity" evidence="2">
    <location>
        <begin position="989"/>
        <end position="1007"/>
    </location>
</feature>
<dbReference type="SMART" id="SM00673">
    <property type="entry name" value="CARP"/>
    <property type="match status" value="2"/>
</dbReference>
<dbReference type="FunFam" id="1.25.40.330:FF:000001">
    <property type="entry name" value="Adenylyl cyclase-associated protein"/>
    <property type="match status" value="1"/>
</dbReference>
<feature type="region of interest" description="Disordered" evidence="2">
    <location>
        <begin position="1"/>
        <end position="60"/>
    </location>
</feature>
<feature type="compositionally biased region" description="Polar residues" evidence="2">
    <location>
        <begin position="430"/>
        <end position="439"/>
    </location>
</feature>
<dbReference type="InterPro" id="IPR017901">
    <property type="entry name" value="C-CAP_CF_C-like"/>
</dbReference>
<feature type="region of interest" description="Disordered" evidence="2">
    <location>
        <begin position="1072"/>
        <end position="1106"/>
    </location>
</feature>
<proteinExistence type="inferred from homology"/>
<feature type="compositionally biased region" description="Polar residues" evidence="2">
    <location>
        <begin position="456"/>
        <end position="477"/>
    </location>
</feature>
<organism evidence="4 5">
    <name type="scientific">Caenorhabditis japonica</name>
    <dbReference type="NCBI Taxonomy" id="281687"/>
    <lineage>
        <taxon>Eukaryota</taxon>
        <taxon>Metazoa</taxon>
        <taxon>Ecdysozoa</taxon>
        <taxon>Nematoda</taxon>
        <taxon>Chromadorea</taxon>
        <taxon>Rhabditida</taxon>
        <taxon>Rhabditina</taxon>
        <taxon>Rhabditomorpha</taxon>
        <taxon>Rhabditoidea</taxon>
        <taxon>Rhabditidae</taxon>
        <taxon>Peloderinae</taxon>
        <taxon>Caenorhabditis</taxon>
    </lineage>
</organism>
<dbReference type="PANTHER" id="PTHR10652:SF0">
    <property type="entry name" value="ADENYLYL CYCLASE-ASSOCIATED PROTEIN"/>
    <property type="match status" value="1"/>
</dbReference>
<dbReference type="InterPro" id="IPR036222">
    <property type="entry name" value="CAP_N_sf"/>
</dbReference>
<dbReference type="GO" id="GO:0003779">
    <property type="term" value="F:actin binding"/>
    <property type="evidence" value="ECO:0007669"/>
    <property type="project" value="InterPro"/>
</dbReference>
<dbReference type="InterPro" id="IPR001837">
    <property type="entry name" value="Adenylate_cyclase-assoc_CAP"/>
</dbReference>
<dbReference type="InterPro" id="IPR016098">
    <property type="entry name" value="CAP/MinC_C"/>
</dbReference>
<dbReference type="InterPro" id="IPR006599">
    <property type="entry name" value="CARP_motif"/>
</dbReference>
<dbReference type="InterPro" id="IPR036223">
    <property type="entry name" value="CAP_C_sf"/>
</dbReference>
<dbReference type="InterPro" id="IPR013912">
    <property type="entry name" value="Adenylate_cyclase-assoc_CAP_C"/>
</dbReference>
<evidence type="ECO:0000256" key="2">
    <source>
        <dbReference type="SAM" id="MobiDB-lite"/>
    </source>
</evidence>
<feature type="region of interest" description="Disordered" evidence="2">
    <location>
        <begin position="654"/>
        <end position="676"/>
    </location>
</feature>
<feature type="compositionally biased region" description="Polar residues" evidence="2">
    <location>
        <begin position="40"/>
        <end position="58"/>
    </location>
</feature>
<dbReference type="PROSITE" id="PS51329">
    <property type="entry name" value="C_CAP_COFACTOR_C"/>
    <property type="match status" value="1"/>
</dbReference>
<dbReference type="AlphaFoldDB" id="A0A8R1HT34"/>
<feature type="compositionally biased region" description="Pro residues" evidence="2">
    <location>
        <begin position="1008"/>
        <end position="1021"/>
    </location>
</feature>
<feature type="compositionally biased region" description="Basic and acidic residues" evidence="2">
    <location>
        <begin position="551"/>
        <end position="560"/>
    </location>
</feature>
<dbReference type="PANTHER" id="PTHR10652">
    <property type="entry name" value="ADENYLYL CYCLASE-ASSOCIATED PROTEIN"/>
    <property type="match status" value="1"/>
</dbReference>
<reference evidence="5" key="1">
    <citation type="submission" date="2010-08" db="EMBL/GenBank/DDBJ databases">
        <authorList>
            <consortium name="Caenorhabditis japonica Sequencing Consortium"/>
            <person name="Wilson R.K."/>
        </authorList>
    </citation>
    <scope>NUCLEOTIDE SEQUENCE [LARGE SCALE GENOMIC DNA]</scope>
    <source>
        <strain evidence="5">DF5081</strain>
    </source>
</reference>